<evidence type="ECO:0000256" key="3">
    <source>
        <dbReference type="ARBA" id="ARBA00022989"/>
    </source>
</evidence>
<dbReference type="Pfam" id="PF07690">
    <property type="entry name" value="MFS_1"/>
    <property type="match status" value="1"/>
</dbReference>
<dbReference type="PANTHER" id="PTHR23294:SF0">
    <property type="entry name" value="UNC93-LIKE PROTEIN MFSD11"/>
    <property type="match status" value="1"/>
</dbReference>
<evidence type="ECO:0000256" key="5">
    <source>
        <dbReference type="SAM" id="Phobius"/>
    </source>
</evidence>
<dbReference type="InterPro" id="IPR036259">
    <property type="entry name" value="MFS_trans_sf"/>
</dbReference>
<feature type="transmembrane region" description="Helical" evidence="5">
    <location>
        <begin position="223"/>
        <end position="245"/>
    </location>
</feature>
<keyword evidence="2 5" id="KW-0812">Transmembrane</keyword>
<dbReference type="InterPro" id="IPR020846">
    <property type="entry name" value="MFS_dom"/>
</dbReference>
<dbReference type="InParanoid" id="A0A078B7T8"/>
<gene>
    <name evidence="7" type="primary">Contig10918.g11668</name>
    <name evidence="7" type="ORF">STYLEM_19428</name>
</gene>
<protein>
    <submittedName>
        <fullName evidence="7">Major facilitator superfamily protein</fullName>
    </submittedName>
</protein>
<dbReference type="OrthoDB" id="289546at2759"/>
<feature type="transmembrane region" description="Helical" evidence="5">
    <location>
        <begin position="344"/>
        <end position="365"/>
    </location>
</feature>
<dbReference type="Gene3D" id="1.20.1250.20">
    <property type="entry name" value="MFS general substrate transporter like domains"/>
    <property type="match status" value="1"/>
</dbReference>
<dbReference type="Proteomes" id="UP000039865">
    <property type="component" value="Unassembled WGS sequence"/>
</dbReference>
<evidence type="ECO:0000313" key="8">
    <source>
        <dbReference type="Proteomes" id="UP000039865"/>
    </source>
</evidence>
<reference evidence="7 8" key="1">
    <citation type="submission" date="2014-06" db="EMBL/GenBank/DDBJ databases">
        <authorList>
            <person name="Swart Estienne"/>
        </authorList>
    </citation>
    <scope>NUCLEOTIDE SEQUENCE [LARGE SCALE GENOMIC DNA]</scope>
    <source>
        <strain evidence="7 8">130c</strain>
    </source>
</reference>
<dbReference type="GO" id="GO:0016020">
    <property type="term" value="C:membrane"/>
    <property type="evidence" value="ECO:0007669"/>
    <property type="project" value="UniProtKB-SubCell"/>
</dbReference>
<evidence type="ECO:0000256" key="2">
    <source>
        <dbReference type="ARBA" id="ARBA00022692"/>
    </source>
</evidence>
<feature type="transmembrane region" description="Helical" evidence="5">
    <location>
        <begin position="77"/>
        <end position="97"/>
    </location>
</feature>
<dbReference type="PANTHER" id="PTHR23294">
    <property type="entry name" value="ET TRANSLATION PRODUCT-RELATED"/>
    <property type="match status" value="1"/>
</dbReference>
<feature type="transmembrane region" description="Helical" evidence="5">
    <location>
        <begin position="319"/>
        <end position="338"/>
    </location>
</feature>
<comment type="subcellular location">
    <subcellularLocation>
        <location evidence="1">Membrane</location>
        <topology evidence="1">Multi-pass membrane protein</topology>
    </subcellularLocation>
</comment>
<dbReference type="EMBL" id="CCKQ01018330">
    <property type="protein sequence ID" value="CDW90286.1"/>
    <property type="molecule type" value="Genomic_DNA"/>
</dbReference>
<name>A0A078B7T8_STYLE</name>
<keyword evidence="3 5" id="KW-1133">Transmembrane helix</keyword>
<feature type="domain" description="Major facilitator superfamily (MFS) profile" evidence="6">
    <location>
        <begin position="1"/>
        <end position="370"/>
    </location>
</feature>
<dbReference type="PROSITE" id="PS50850">
    <property type="entry name" value="MFS"/>
    <property type="match status" value="1"/>
</dbReference>
<feature type="transmembrane region" description="Helical" evidence="5">
    <location>
        <begin position="46"/>
        <end position="71"/>
    </location>
</feature>
<dbReference type="InterPro" id="IPR051617">
    <property type="entry name" value="UNC-93-like_regulator"/>
</dbReference>
<evidence type="ECO:0000313" key="7">
    <source>
        <dbReference type="EMBL" id="CDW90286.1"/>
    </source>
</evidence>
<keyword evidence="8" id="KW-1185">Reference proteome</keyword>
<feature type="transmembrane region" description="Helical" evidence="5">
    <location>
        <begin position="192"/>
        <end position="211"/>
    </location>
</feature>
<keyword evidence="4 5" id="KW-0472">Membrane</keyword>
<accession>A0A078B7T8</accession>
<evidence type="ECO:0000256" key="4">
    <source>
        <dbReference type="ARBA" id="ARBA00023136"/>
    </source>
</evidence>
<feature type="transmembrane region" description="Helical" evidence="5">
    <location>
        <begin position="6"/>
        <end position="26"/>
    </location>
</feature>
<dbReference type="SUPFAM" id="SSF103473">
    <property type="entry name" value="MFS general substrate transporter"/>
    <property type="match status" value="1"/>
</dbReference>
<evidence type="ECO:0000259" key="6">
    <source>
        <dbReference type="PROSITE" id="PS50850"/>
    </source>
</evidence>
<dbReference type="InterPro" id="IPR011701">
    <property type="entry name" value="MFS"/>
</dbReference>
<evidence type="ECO:0000256" key="1">
    <source>
        <dbReference type="ARBA" id="ARBA00004141"/>
    </source>
</evidence>
<dbReference type="GO" id="GO:0022857">
    <property type="term" value="F:transmembrane transporter activity"/>
    <property type="evidence" value="ECO:0007669"/>
    <property type="project" value="InterPro"/>
</dbReference>
<dbReference type="AlphaFoldDB" id="A0A078B7T8"/>
<proteinExistence type="predicted"/>
<organism evidence="7 8">
    <name type="scientific">Stylonychia lemnae</name>
    <name type="common">Ciliate</name>
    <dbReference type="NCBI Taxonomy" id="5949"/>
    <lineage>
        <taxon>Eukaryota</taxon>
        <taxon>Sar</taxon>
        <taxon>Alveolata</taxon>
        <taxon>Ciliophora</taxon>
        <taxon>Intramacronucleata</taxon>
        <taxon>Spirotrichea</taxon>
        <taxon>Stichotrichia</taxon>
        <taxon>Sporadotrichida</taxon>
        <taxon>Oxytrichidae</taxon>
        <taxon>Stylonychinae</taxon>
        <taxon>Stylonychia</taxon>
    </lineage>
</organism>
<feature type="transmembrane region" description="Helical" evidence="5">
    <location>
        <begin position="257"/>
        <end position="278"/>
    </location>
</feature>
<sequence>MIVTSAGFIYTTQISIQIIQGICLGLKWVAGNKYISQCATEETKGFYFGLFWGIFMISMVFGSLMAAFISIHFKQTTFVLIMAGIATLSIIVFSTLLDPIPQERYLPLDNLKEEDEIQIQNSSERIKIFIKCENYESIPQNPDSSNEYNFISCQVYDQSKKQRQTQISLRKEVAQVLRLISSKKMLPLIPQLIWLGISIAVYSGLFLIIIIDTQSIGDDQYKFSQSMLTMVSFGIGEIVGSLVSGFMIDKYGNKKTVLLNILLISIQTIIMIICMIDYRFSYFSYFLTFTWGLQDSSTNTLSVEILAFEFCNNSQSIGISNIGLAIGSLIFNFIQGFIKGKEQYLIYTTVIGFLGILCNVSTLFFKFKPMPIHLQKSMKSMKSNGDFQ</sequence>